<dbReference type="PANTHER" id="PTHR43280:SF29">
    <property type="entry name" value="ARAC-FAMILY TRANSCRIPTIONAL REGULATOR"/>
    <property type="match status" value="1"/>
</dbReference>
<keyword evidence="4" id="KW-1133">Transmembrane helix</keyword>
<feature type="transmembrane region" description="Helical" evidence="4">
    <location>
        <begin position="70"/>
        <end position="88"/>
    </location>
</feature>
<dbReference type="InterPro" id="IPR018062">
    <property type="entry name" value="HTH_AraC-typ_CS"/>
</dbReference>
<keyword evidence="2 6" id="KW-0238">DNA-binding</keyword>
<feature type="transmembrane region" description="Helical" evidence="4">
    <location>
        <begin position="201"/>
        <end position="219"/>
    </location>
</feature>
<dbReference type="InterPro" id="IPR018060">
    <property type="entry name" value="HTH_AraC"/>
</dbReference>
<evidence type="ECO:0000256" key="1">
    <source>
        <dbReference type="ARBA" id="ARBA00023015"/>
    </source>
</evidence>
<feature type="domain" description="HTH araC/xylS-type" evidence="5">
    <location>
        <begin position="259"/>
        <end position="362"/>
    </location>
</feature>
<dbReference type="PROSITE" id="PS01124">
    <property type="entry name" value="HTH_ARAC_FAMILY_2"/>
    <property type="match status" value="1"/>
</dbReference>
<feature type="transmembrane region" description="Helical" evidence="4">
    <location>
        <begin position="100"/>
        <end position="117"/>
    </location>
</feature>
<feature type="transmembrane region" description="Helical" evidence="4">
    <location>
        <begin position="37"/>
        <end position="55"/>
    </location>
</feature>
<evidence type="ECO:0000256" key="3">
    <source>
        <dbReference type="ARBA" id="ARBA00023163"/>
    </source>
</evidence>
<evidence type="ECO:0000256" key="2">
    <source>
        <dbReference type="ARBA" id="ARBA00023125"/>
    </source>
</evidence>
<dbReference type="InterPro" id="IPR009057">
    <property type="entry name" value="Homeodomain-like_sf"/>
</dbReference>
<keyword evidence="1" id="KW-0805">Transcription regulation</keyword>
<feature type="transmembrane region" description="Helical" evidence="4">
    <location>
        <begin position="6"/>
        <end position="25"/>
    </location>
</feature>
<name>A0A1H7U5Z5_AQUAM</name>
<keyword evidence="3" id="KW-0804">Transcription</keyword>
<dbReference type="PROSITE" id="PS00041">
    <property type="entry name" value="HTH_ARAC_FAMILY_1"/>
    <property type="match status" value="1"/>
</dbReference>
<dbReference type="AlphaFoldDB" id="A0A1H7U5Z5"/>
<evidence type="ECO:0000256" key="4">
    <source>
        <dbReference type="SAM" id="Phobius"/>
    </source>
</evidence>
<keyword evidence="7" id="KW-1185">Reference proteome</keyword>
<feature type="transmembrane region" description="Helical" evidence="4">
    <location>
        <begin position="137"/>
        <end position="156"/>
    </location>
</feature>
<keyword evidence="4" id="KW-0472">Membrane</keyword>
<organism evidence="6 7">
    <name type="scientific">Aquimarina amphilecti</name>
    <dbReference type="NCBI Taxonomy" id="1038014"/>
    <lineage>
        <taxon>Bacteria</taxon>
        <taxon>Pseudomonadati</taxon>
        <taxon>Bacteroidota</taxon>
        <taxon>Flavobacteriia</taxon>
        <taxon>Flavobacteriales</taxon>
        <taxon>Flavobacteriaceae</taxon>
        <taxon>Aquimarina</taxon>
    </lineage>
</organism>
<dbReference type="STRING" id="1038014.SAMN04487910_3593"/>
<dbReference type="SMART" id="SM00342">
    <property type="entry name" value="HTH_ARAC"/>
    <property type="match status" value="1"/>
</dbReference>
<dbReference type="Gene3D" id="1.10.10.60">
    <property type="entry name" value="Homeodomain-like"/>
    <property type="match status" value="2"/>
</dbReference>
<protein>
    <submittedName>
        <fullName evidence="6">AraC-type DNA-binding protein</fullName>
    </submittedName>
</protein>
<reference evidence="6 7" key="1">
    <citation type="submission" date="2016-10" db="EMBL/GenBank/DDBJ databases">
        <authorList>
            <person name="de Groot N.N."/>
        </authorList>
    </citation>
    <scope>NUCLEOTIDE SEQUENCE [LARGE SCALE GENOMIC DNA]</scope>
    <source>
        <strain evidence="6 7">DSM 25232</strain>
    </source>
</reference>
<dbReference type="EMBL" id="FOAB01000007">
    <property type="protein sequence ID" value="SEL92214.1"/>
    <property type="molecule type" value="Genomic_DNA"/>
</dbReference>
<dbReference type="Pfam" id="PF12833">
    <property type="entry name" value="HTH_18"/>
    <property type="match status" value="1"/>
</dbReference>
<evidence type="ECO:0000313" key="7">
    <source>
        <dbReference type="Proteomes" id="UP000198521"/>
    </source>
</evidence>
<dbReference type="PANTHER" id="PTHR43280">
    <property type="entry name" value="ARAC-FAMILY TRANSCRIPTIONAL REGULATOR"/>
    <property type="match status" value="1"/>
</dbReference>
<dbReference type="Proteomes" id="UP000198521">
    <property type="component" value="Unassembled WGS sequence"/>
</dbReference>
<sequence length="364" mass="43285">MEISFLEIFTLIGIIHGFLLGFIILFSRFFKNKEHSYLGYTLIILSLIGINNWFWDLNKNPIIISISDLFLWQFLYPVTLFVFFLQKVKHPFIETKKSKLLYIPFLILSIINILISLDTIFDVYEIVLARKKEVVFYFYKIVSILTIVFPVILMLFSAKYIFNSKKEVAIKWIKWIWIFMSFLELYGVVIEGKRFLYGTKIPLTFLWVAVSIFMYWLIYKGLYQFKLSNDKYEVRQLLNRSVKNIRSSIKDDKNPYIDQLMVLLQQEHIHHNPDLNRDMVAKRLGISAGYLSTQINTFSDMNFSEFINYYRIQDVKQMILDKEFNRYSLLAIGLEAGFKSKTTFYTAFKKETGMTPNTFKKEQE</sequence>
<dbReference type="OrthoDB" id="9779074at2"/>
<proteinExistence type="predicted"/>
<dbReference type="SUPFAM" id="SSF46689">
    <property type="entry name" value="Homeodomain-like"/>
    <property type="match status" value="1"/>
</dbReference>
<dbReference type="GO" id="GO:0043565">
    <property type="term" value="F:sequence-specific DNA binding"/>
    <property type="evidence" value="ECO:0007669"/>
    <property type="project" value="InterPro"/>
</dbReference>
<feature type="transmembrane region" description="Helical" evidence="4">
    <location>
        <begin position="168"/>
        <end position="189"/>
    </location>
</feature>
<accession>A0A1H7U5Z5</accession>
<dbReference type="RefSeq" id="WP_091411003.1">
    <property type="nucleotide sequence ID" value="NZ_FOAB01000007.1"/>
</dbReference>
<gene>
    <name evidence="6" type="ORF">SAMN04487910_3593</name>
</gene>
<keyword evidence="4" id="KW-0812">Transmembrane</keyword>
<evidence type="ECO:0000259" key="5">
    <source>
        <dbReference type="PROSITE" id="PS01124"/>
    </source>
</evidence>
<evidence type="ECO:0000313" key="6">
    <source>
        <dbReference type="EMBL" id="SEL92214.1"/>
    </source>
</evidence>
<dbReference type="GO" id="GO:0003700">
    <property type="term" value="F:DNA-binding transcription factor activity"/>
    <property type="evidence" value="ECO:0007669"/>
    <property type="project" value="InterPro"/>
</dbReference>